<accession>A0A645E6L2</accession>
<sequence>MTDNIDINAGKIITDGVKLPEMGKELFDMIVDVCNGEYTKAESLGHREFGIFRTGFTY</sequence>
<evidence type="ECO:0000313" key="2">
    <source>
        <dbReference type="EMBL" id="MPM97196.1"/>
    </source>
</evidence>
<dbReference type="PANTHER" id="PTHR30536">
    <property type="entry name" value="ALTRONATE/GALACTARATE DEHYDRATASE"/>
    <property type="match status" value="1"/>
</dbReference>
<evidence type="ECO:0000259" key="1">
    <source>
        <dbReference type="Pfam" id="PF20629"/>
    </source>
</evidence>
<gene>
    <name evidence="2" type="ORF">SDC9_144369</name>
</gene>
<name>A0A645E6L2_9ZZZZ</name>
<dbReference type="AlphaFoldDB" id="A0A645E6L2"/>
<dbReference type="GO" id="GO:0019698">
    <property type="term" value="P:D-galacturonate catabolic process"/>
    <property type="evidence" value="ECO:0007669"/>
    <property type="project" value="TreeGrafter"/>
</dbReference>
<comment type="caution">
    <text evidence="2">The sequence shown here is derived from an EMBL/GenBank/DDBJ whole genome shotgun (WGS) entry which is preliminary data.</text>
</comment>
<protein>
    <recommendedName>
        <fullName evidence="1">D-galactarate/Altronate dehydratase C-terminal domain-containing protein</fullName>
    </recommendedName>
</protein>
<dbReference type="EMBL" id="VSSQ01043505">
    <property type="protein sequence ID" value="MPM97196.1"/>
    <property type="molecule type" value="Genomic_DNA"/>
</dbReference>
<dbReference type="Pfam" id="PF20629">
    <property type="entry name" value="GD_AH_C"/>
    <property type="match status" value="1"/>
</dbReference>
<dbReference type="InterPro" id="IPR052172">
    <property type="entry name" value="UxaA_altronate/galactarate_dh"/>
</dbReference>
<dbReference type="InterPro" id="IPR048332">
    <property type="entry name" value="GD_AH_C"/>
</dbReference>
<dbReference type="PANTHER" id="PTHR30536:SF5">
    <property type="entry name" value="ALTRONATE DEHYDRATASE"/>
    <property type="match status" value="1"/>
</dbReference>
<reference evidence="2" key="1">
    <citation type="submission" date="2019-08" db="EMBL/GenBank/DDBJ databases">
        <authorList>
            <person name="Kucharzyk K."/>
            <person name="Murdoch R.W."/>
            <person name="Higgins S."/>
            <person name="Loffler F."/>
        </authorList>
    </citation>
    <scope>NUCLEOTIDE SEQUENCE</scope>
</reference>
<feature type="domain" description="D-galactarate/Altronate dehydratase C-terminal" evidence="1">
    <location>
        <begin position="1"/>
        <end position="55"/>
    </location>
</feature>
<organism evidence="2">
    <name type="scientific">bioreactor metagenome</name>
    <dbReference type="NCBI Taxonomy" id="1076179"/>
    <lineage>
        <taxon>unclassified sequences</taxon>
        <taxon>metagenomes</taxon>
        <taxon>ecological metagenomes</taxon>
    </lineage>
</organism>
<proteinExistence type="predicted"/>